<dbReference type="Proteomes" id="UP001189429">
    <property type="component" value="Unassembled WGS sequence"/>
</dbReference>
<feature type="compositionally biased region" description="Low complexity" evidence="1">
    <location>
        <begin position="1"/>
        <end position="13"/>
    </location>
</feature>
<sequence>MPPGVPGSSVPKGCGKGAKGKGNGKDKSGHKDDNADLHSNMGGSAMNVKTEGPPSAKAPRRPGAAGAASASTASPAGKTAPNRAAEPRPYLTNSGVDAYMDELTEAPSKCGRNDCPNTLAKAGDNEEFRCKEWGNYSFEWKKVYFPAGPACWLCGPVCNTFAFVGTPAAVIDKCNEDPSFAEVFVAAVRSSQHRAFFYSSDVYRNQSHFTRVSKRKRGLTAAEFEEHFKQSHEVEGFKLSLVDNPDDPTSKMQVVLVNETGRLGDVGVLVEYGVSRSTSEDECRLIAGDQLVASQGKDCFAEMVRPSGQEDAQYKRCRLQNISYDNCLPKATATPNGDDQTKADEEGLADAGDDLDQVSPEQEPPAKFGYWTKLTKGRWGFVATVVECRDYEDDKNDDDDDAATVIGGAPSNAPLKLGENFESVLNDKIKAINLTTIASGLNSLGHKRARLKGRRDQFSLSTNQTELDAAGLITKRLDLAAYAEDLAKPELLHTLPKDAFESKMTALVSTGMVLPVSLAVEISNRAASALGLELTSGGSDDYATFFKIALPSRVPPADGEDPLASPEGEAGFDWRDPCGFQIPGDAASKVVRFESATFSYLFCPLLRSWSTTRSTEQCIQLCQQVDQILINSVAEDADEEIQLSVNSAVECLRAAQCVMDPDPLNFRFASDFDAVTAAEPISESQWKGLRYLFNERMCETTTFASNVTSIKRTKVTHPLSVDKILAATKVLTGYTDAVAVMPQLEDVVRTMATLRKSSREGATKELETKMLAYLEALVQRIAAAWKSNATESAAIGSTIEELKNTQRFLTIAQDSGCFRISAKVTAAKEACLEIGRLMSIEVSKEGFGNTISAIQPADLMVTDARESFIVKVNEILRVADLENPFPVPVRTATVDLLKGVFEQMVGNLDHLNSDTVGLVGHVIQILHPSSPERRDWNAAHRLLGTVADARTDFRKYVASGQDSAARASMDSDGSALKGLYSARKAIEAQFRQLAASFRQDALIRELQDSIERTIVADAASRYEACKVAATALWTTPIDDRDENKRTLDQSYAGTFDGSGWHETLVGESSFQAVYKHAAKTLLTLNPTSFKTRATEAQKAFEQAREQREAFDTQADVQWEASLETKIKKAFTTSKEATILGVMATVKDKNQLQRKCRAERNSGNARKPNSYENAHPWIKKHVEDAINLVPLQ</sequence>
<feature type="region of interest" description="Disordered" evidence="1">
    <location>
        <begin position="1"/>
        <end position="93"/>
    </location>
</feature>
<comment type="caution">
    <text evidence="2">The sequence shown here is derived from an EMBL/GenBank/DDBJ whole genome shotgun (WGS) entry which is preliminary data.</text>
</comment>
<accession>A0ABN9PN95</accession>
<keyword evidence="3" id="KW-1185">Reference proteome</keyword>
<evidence type="ECO:0000313" key="3">
    <source>
        <dbReference type="Proteomes" id="UP001189429"/>
    </source>
</evidence>
<evidence type="ECO:0000256" key="1">
    <source>
        <dbReference type="SAM" id="MobiDB-lite"/>
    </source>
</evidence>
<evidence type="ECO:0008006" key="4">
    <source>
        <dbReference type="Google" id="ProtNLM"/>
    </source>
</evidence>
<evidence type="ECO:0000313" key="2">
    <source>
        <dbReference type="EMBL" id="CAK0791828.1"/>
    </source>
</evidence>
<reference evidence="2" key="1">
    <citation type="submission" date="2023-10" db="EMBL/GenBank/DDBJ databases">
        <authorList>
            <person name="Chen Y."/>
            <person name="Shah S."/>
            <person name="Dougan E. K."/>
            <person name="Thang M."/>
            <person name="Chan C."/>
        </authorList>
    </citation>
    <scope>NUCLEOTIDE SEQUENCE [LARGE SCALE GENOMIC DNA]</scope>
</reference>
<feature type="compositionally biased region" description="Low complexity" evidence="1">
    <location>
        <begin position="52"/>
        <end position="81"/>
    </location>
</feature>
<protein>
    <recommendedName>
        <fullName evidence="4">PARP</fullName>
    </recommendedName>
</protein>
<dbReference type="EMBL" id="CAUYUJ010000669">
    <property type="protein sequence ID" value="CAK0791828.1"/>
    <property type="molecule type" value="Genomic_DNA"/>
</dbReference>
<feature type="compositionally biased region" description="Basic and acidic residues" evidence="1">
    <location>
        <begin position="23"/>
        <end position="36"/>
    </location>
</feature>
<gene>
    <name evidence="2" type="ORF">PCOR1329_LOCUS2620</name>
</gene>
<organism evidence="2 3">
    <name type="scientific">Prorocentrum cordatum</name>
    <dbReference type="NCBI Taxonomy" id="2364126"/>
    <lineage>
        <taxon>Eukaryota</taxon>
        <taxon>Sar</taxon>
        <taxon>Alveolata</taxon>
        <taxon>Dinophyceae</taxon>
        <taxon>Prorocentrales</taxon>
        <taxon>Prorocentraceae</taxon>
        <taxon>Prorocentrum</taxon>
    </lineage>
</organism>
<name>A0ABN9PN95_9DINO</name>
<proteinExistence type="predicted"/>